<feature type="chain" id="PRO_5021762761" description="TonB-dependent receptor plug domain-containing protein" evidence="2">
    <location>
        <begin position="20"/>
        <end position="804"/>
    </location>
</feature>
<keyword evidence="1" id="KW-0472">Membrane</keyword>
<comment type="subcellular location">
    <subcellularLocation>
        <location evidence="1">Cell outer membrane</location>
        <topology evidence="1">Multi-pass membrane protein</topology>
    </subcellularLocation>
</comment>
<dbReference type="Gene3D" id="2.170.130.10">
    <property type="entry name" value="TonB-dependent receptor, plug domain"/>
    <property type="match status" value="1"/>
</dbReference>
<reference evidence="4 5" key="1">
    <citation type="submission" date="2019-07" db="EMBL/GenBank/DDBJ databases">
        <title>Whole genome shotgun sequence of Segetibacter aerophilus NBRC 106135.</title>
        <authorList>
            <person name="Hosoyama A."/>
            <person name="Uohara A."/>
            <person name="Ohji S."/>
            <person name="Ichikawa N."/>
        </authorList>
    </citation>
    <scope>NUCLEOTIDE SEQUENCE [LARGE SCALE GENOMIC DNA]</scope>
    <source>
        <strain evidence="4 5">NBRC 106135</strain>
    </source>
</reference>
<protein>
    <recommendedName>
        <fullName evidence="3">TonB-dependent receptor plug domain-containing protein</fullName>
    </recommendedName>
</protein>
<dbReference type="SUPFAM" id="SSF56935">
    <property type="entry name" value="Porins"/>
    <property type="match status" value="1"/>
</dbReference>
<dbReference type="OrthoDB" id="679547at2"/>
<keyword evidence="2" id="KW-0732">Signal</keyword>
<dbReference type="Gene3D" id="2.60.40.1930">
    <property type="match status" value="1"/>
</dbReference>
<proteinExistence type="inferred from homology"/>
<keyword evidence="1" id="KW-0998">Cell outer membrane</keyword>
<evidence type="ECO:0000259" key="3">
    <source>
        <dbReference type="Pfam" id="PF07715"/>
    </source>
</evidence>
<dbReference type="InterPro" id="IPR037066">
    <property type="entry name" value="Plug_dom_sf"/>
</dbReference>
<evidence type="ECO:0000256" key="2">
    <source>
        <dbReference type="SAM" id="SignalP"/>
    </source>
</evidence>
<sequence>MKKQLLLCAFLAIAVFARAQDPLQDFLDSISGKLITEIRTQGRPKALLETDKSIFKAGENIWFRSFLVNSISQKVTRQSKYLFVDLVDEKDSTITSLLLDAARQQLNSKITLPAAISPGYYWLRAYTRQMAEGDSTNAVVKPVYVVGSNGRVITKQSPAATAPASGDPVIQFYPEGGSIITGANSTVAVLIKDAQGNPIAAEGVVKDSRDTVVARFTSNNLGLGKFEFTPSYLRRYKASFNWNGKQTTSPLPPFNFFAGQIAVLKQENGSKTLRVLLEDSIYKKNVVTYLVGVSKDSLCYVAIGRGLYEVSIPEQKFPEGIATFYLLDNHGKLLSERSIYMKEHNVLVTPTLLKNTLSKREKVALNISVTDANHQPIPALLSVAVTDSAFVIPADRPITDPLSILKQVNISSSNLLRSMNAEEVDLLMLLVNNTFPKGGSYNAKQTYSSDDSLLFIKGKAVDTKGSATPNKILSLISNDGKGTFLFDTTDAGGKFIFPVFDYSDSTEFAIHARDINSTTENISIQREPLHFPYFKTPVTLKNYFPYTPTFSGKYKNAYLDSSLDYAGKDLANSVIVKAKKKKEVAYNEALRVSPSSVVIAGDQLDERRSVGDIVQNASGVHMLNRFLVIGGLTSIKTPDASSEPLLLIDGVQAPNMSGVNESPVIAALNSINPKDIDFIEILKGPEGSNYGIRGGNGVILVNMGHNRRDDFRRNVGGLQTFFAKGISKPSSFPLINYDLKEVKAIPQVDNRSTIYWNGSVLTGTQEPVSLSFFTSDIPTTYKITITGVTIHGDRIYKTLTFYNK</sequence>
<dbReference type="InterPro" id="IPR012910">
    <property type="entry name" value="Plug_dom"/>
</dbReference>
<dbReference type="PROSITE" id="PS52016">
    <property type="entry name" value="TONB_DEPENDENT_REC_3"/>
    <property type="match status" value="1"/>
</dbReference>
<feature type="domain" description="TonB-dependent receptor plug" evidence="3">
    <location>
        <begin position="593"/>
        <end position="698"/>
    </location>
</feature>
<keyword evidence="1" id="KW-0813">Transport</keyword>
<dbReference type="InterPro" id="IPR039426">
    <property type="entry name" value="TonB-dep_rcpt-like"/>
</dbReference>
<organism evidence="4 5">
    <name type="scientific">Segetibacter aerophilus</name>
    <dbReference type="NCBI Taxonomy" id="670293"/>
    <lineage>
        <taxon>Bacteria</taxon>
        <taxon>Pseudomonadati</taxon>
        <taxon>Bacteroidota</taxon>
        <taxon>Chitinophagia</taxon>
        <taxon>Chitinophagales</taxon>
        <taxon>Chitinophagaceae</taxon>
        <taxon>Segetibacter</taxon>
    </lineage>
</organism>
<dbReference type="GO" id="GO:0009279">
    <property type="term" value="C:cell outer membrane"/>
    <property type="evidence" value="ECO:0007669"/>
    <property type="project" value="UniProtKB-SubCell"/>
</dbReference>
<comment type="caution">
    <text evidence="4">The sequence shown here is derived from an EMBL/GenBank/DDBJ whole genome shotgun (WGS) entry which is preliminary data.</text>
</comment>
<dbReference type="Proteomes" id="UP000321513">
    <property type="component" value="Unassembled WGS sequence"/>
</dbReference>
<accession>A0A512BA82</accession>
<dbReference type="EMBL" id="BJYT01000004">
    <property type="protein sequence ID" value="GEO08839.1"/>
    <property type="molecule type" value="Genomic_DNA"/>
</dbReference>
<comment type="similarity">
    <text evidence="1">Belongs to the TonB-dependent receptor family.</text>
</comment>
<keyword evidence="5" id="KW-1185">Reference proteome</keyword>
<keyword evidence="1" id="KW-1134">Transmembrane beta strand</keyword>
<name>A0A512BA82_9BACT</name>
<gene>
    <name evidence="4" type="ORF">SAE01_13350</name>
</gene>
<evidence type="ECO:0000256" key="1">
    <source>
        <dbReference type="PROSITE-ProRule" id="PRU01360"/>
    </source>
</evidence>
<evidence type="ECO:0000313" key="5">
    <source>
        <dbReference type="Proteomes" id="UP000321513"/>
    </source>
</evidence>
<dbReference type="RefSeq" id="WP_147202901.1">
    <property type="nucleotide sequence ID" value="NZ_BJYT01000004.1"/>
</dbReference>
<dbReference type="Pfam" id="PF07715">
    <property type="entry name" value="Plug"/>
    <property type="match status" value="1"/>
</dbReference>
<evidence type="ECO:0000313" key="4">
    <source>
        <dbReference type="EMBL" id="GEO08839.1"/>
    </source>
</evidence>
<feature type="signal peptide" evidence="2">
    <location>
        <begin position="1"/>
        <end position="19"/>
    </location>
</feature>
<dbReference type="AlphaFoldDB" id="A0A512BA82"/>
<keyword evidence="1" id="KW-0812">Transmembrane</keyword>